<keyword evidence="4" id="KW-1185">Reference proteome</keyword>
<keyword evidence="1" id="KW-0175">Coiled coil</keyword>
<dbReference type="EMBL" id="JBHRSM010000053">
    <property type="protein sequence ID" value="MFC3088496.1"/>
    <property type="molecule type" value="Genomic_DNA"/>
</dbReference>
<evidence type="ECO:0000256" key="2">
    <source>
        <dbReference type="SAM" id="MobiDB-lite"/>
    </source>
</evidence>
<feature type="region of interest" description="Disordered" evidence="2">
    <location>
        <begin position="116"/>
        <end position="158"/>
    </location>
</feature>
<dbReference type="Proteomes" id="UP001595445">
    <property type="component" value="Unassembled WGS sequence"/>
</dbReference>
<sequence>MADLRATIAAAQAELAELEVAERVLERLSEGGAGFGPATQDVVASAPKESKEQTVAEAAIYGLRTRGPMNSADLLSFLHVTWRSDLAQTTLTSTLSRTKKEGRLVFEDGLWSVPATIDDSGNADGADDDTDLSDLLGDTRSTTGETLGGDAPVADVFR</sequence>
<evidence type="ECO:0000313" key="4">
    <source>
        <dbReference type="Proteomes" id="UP001595445"/>
    </source>
</evidence>
<name>A0ABV7E1I7_9RHOB</name>
<evidence type="ECO:0000313" key="3">
    <source>
        <dbReference type="EMBL" id="MFC3088496.1"/>
    </source>
</evidence>
<comment type="caution">
    <text evidence="3">The sequence shown here is derived from an EMBL/GenBank/DDBJ whole genome shotgun (WGS) entry which is preliminary data.</text>
</comment>
<feature type="compositionally biased region" description="Low complexity" evidence="2">
    <location>
        <begin position="133"/>
        <end position="142"/>
    </location>
</feature>
<accession>A0ABV7E1I7</accession>
<proteinExistence type="predicted"/>
<gene>
    <name evidence="3" type="ORF">ACFOD6_20860</name>
</gene>
<dbReference type="RefSeq" id="WP_197644731.1">
    <property type="nucleotide sequence ID" value="NZ_JAEACP010000012.1"/>
</dbReference>
<organism evidence="3 4">
    <name type="scientific">Tabrizicola soli</name>
    <dbReference type="NCBI Taxonomy" id="2185115"/>
    <lineage>
        <taxon>Bacteria</taxon>
        <taxon>Pseudomonadati</taxon>
        <taxon>Pseudomonadota</taxon>
        <taxon>Alphaproteobacteria</taxon>
        <taxon>Rhodobacterales</taxon>
        <taxon>Paracoccaceae</taxon>
        <taxon>Tabrizicola</taxon>
    </lineage>
</organism>
<reference evidence="4" key="1">
    <citation type="journal article" date="2019" name="Int. J. Syst. Evol. Microbiol.">
        <title>The Global Catalogue of Microorganisms (GCM) 10K type strain sequencing project: providing services to taxonomists for standard genome sequencing and annotation.</title>
        <authorList>
            <consortium name="The Broad Institute Genomics Platform"/>
            <consortium name="The Broad Institute Genome Sequencing Center for Infectious Disease"/>
            <person name="Wu L."/>
            <person name="Ma J."/>
        </authorList>
    </citation>
    <scope>NUCLEOTIDE SEQUENCE [LARGE SCALE GENOMIC DNA]</scope>
    <source>
        <strain evidence="4">KCTC 62102</strain>
    </source>
</reference>
<protein>
    <submittedName>
        <fullName evidence="3">Uncharacterized protein</fullName>
    </submittedName>
</protein>
<evidence type="ECO:0000256" key="1">
    <source>
        <dbReference type="SAM" id="Coils"/>
    </source>
</evidence>
<feature type="coiled-coil region" evidence="1">
    <location>
        <begin position="1"/>
        <end position="31"/>
    </location>
</feature>